<dbReference type="eggNOG" id="KOG2806">
    <property type="taxonomic scope" value="Eukaryota"/>
</dbReference>
<dbReference type="STRING" id="331117.A1DA24"/>
<dbReference type="EMBL" id="DS027693">
    <property type="protein sequence ID" value="EAW20655.1"/>
    <property type="molecule type" value="Genomic_DNA"/>
</dbReference>
<accession>A1DA24</accession>
<keyword evidence="2" id="KW-1185">Reference proteome</keyword>
<reference evidence="2" key="1">
    <citation type="journal article" date="2008" name="PLoS Genet.">
        <title>Genomic islands in the pathogenic filamentous fungus Aspergillus fumigatus.</title>
        <authorList>
            <person name="Fedorova N.D."/>
            <person name="Khaldi N."/>
            <person name="Joardar V.S."/>
            <person name="Maiti R."/>
            <person name="Amedeo P."/>
            <person name="Anderson M.J."/>
            <person name="Crabtree J."/>
            <person name="Silva J.C."/>
            <person name="Badger J.H."/>
            <person name="Albarraq A."/>
            <person name="Angiuoli S."/>
            <person name="Bussey H."/>
            <person name="Bowyer P."/>
            <person name="Cotty P.J."/>
            <person name="Dyer P.S."/>
            <person name="Egan A."/>
            <person name="Galens K."/>
            <person name="Fraser-Liggett C.M."/>
            <person name="Haas B.J."/>
            <person name="Inman J.M."/>
            <person name="Kent R."/>
            <person name="Lemieux S."/>
            <person name="Malavazi I."/>
            <person name="Orvis J."/>
            <person name="Roemer T."/>
            <person name="Ronning C.M."/>
            <person name="Sundaram J.P."/>
            <person name="Sutton G."/>
            <person name="Turner G."/>
            <person name="Venter J.C."/>
            <person name="White O.R."/>
            <person name="Whitty B.R."/>
            <person name="Youngman P."/>
            <person name="Wolfe K.H."/>
            <person name="Goldman G.H."/>
            <person name="Wortman J.R."/>
            <person name="Jiang B."/>
            <person name="Denning D.W."/>
            <person name="Nierman W.C."/>
        </authorList>
    </citation>
    <scope>NUCLEOTIDE SEQUENCE [LARGE SCALE GENOMIC DNA]</scope>
    <source>
        <strain evidence="2">ATCC 1020 / DSM 3700 / CBS 544.65 / FGSC A1164 / JCM 1740 / NRRL 181 / WB 181</strain>
    </source>
</reference>
<organism evidence="1 2">
    <name type="scientific">Neosartorya fischeri (strain ATCC 1020 / DSM 3700 / CBS 544.65 / FGSC A1164 / JCM 1740 / NRRL 181 / WB 181)</name>
    <name type="common">Aspergillus fischerianus</name>
    <dbReference type="NCBI Taxonomy" id="331117"/>
    <lineage>
        <taxon>Eukaryota</taxon>
        <taxon>Fungi</taxon>
        <taxon>Dikarya</taxon>
        <taxon>Ascomycota</taxon>
        <taxon>Pezizomycotina</taxon>
        <taxon>Eurotiomycetes</taxon>
        <taxon>Eurotiomycetidae</taxon>
        <taxon>Eurotiales</taxon>
        <taxon>Aspergillaceae</taxon>
        <taxon>Aspergillus</taxon>
        <taxon>Aspergillus subgen. Fumigati</taxon>
    </lineage>
</organism>
<dbReference type="HOGENOM" id="CLU_1687103_0_0_1"/>
<dbReference type="Gene3D" id="3.10.50.10">
    <property type="match status" value="1"/>
</dbReference>
<proteinExistence type="predicted"/>
<dbReference type="OrthoDB" id="73875at2759"/>
<protein>
    <submittedName>
        <fullName evidence="1">Uncharacterized protein</fullName>
    </submittedName>
</protein>
<dbReference type="InterPro" id="IPR029070">
    <property type="entry name" value="Chitinase_insertion_sf"/>
</dbReference>
<sequence>MPTLLPARAAWSLGVFYLSGGKKGECSDEIRVLLNSEIMDIMSSKQLSAKLYKDAAVKVVHWDDQWVSYDEVIETFQMKTDFAREQYLSSVMVWPSSYDTQTGTFAGALAAVSTWRILAQRQVQDNDYVVNITNNNTCKWSNYGEPCPAGWQMIKQ</sequence>
<dbReference type="Gene3D" id="3.20.20.80">
    <property type="entry name" value="Glycosidases"/>
    <property type="match status" value="1"/>
</dbReference>
<evidence type="ECO:0000313" key="2">
    <source>
        <dbReference type="Proteomes" id="UP000006702"/>
    </source>
</evidence>
<dbReference type="AlphaFoldDB" id="A1DA24"/>
<dbReference type="KEGG" id="nfi:NFIA_030880"/>
<dbReference type="GeneID" id="4589046"/>
<evidence type="ECO:0000313" key="1">
    <source>
        <dbReference type="EMBL" id="EAW20655.1"/>
    </source>
</evidence>
<dbReference type="VEuPathDB" id="FungiDB:NFIA_030880"/>
<name>A1DA24_NEOFI</name>
<dbReference type="SUPFAM" id="SSF54556">
    <property type="entry name" value="Chitinase insertion domain"/>
    <property type="match status" value="1"/>
</dbReference>
<dbReference type="Proteomes" id="UP000006702">
    <property type="component" value="Unassembled WGS sequence"/>
</dbReference>
<gene>
    <name evidence="1" type="ORF">NFIA_030880</name>
</gene>
<dbReference type="RefSeq" id="XP_001262552.1">
    <property type="nucleotide sequence ID" value="XM_001262551.1"/>
</dbReference>